<evidence type="ECO:0000256" key="5">
    <source>
        <dbReference type="ARBA" id="ARBA00022840"/>
    </source>
</evidence>
<dbReference type="InterPro" id="IPR020003">
    <property type="entry name" value="ATPase_a/bsu_AS"/>
</dbReference>
<dbReference type="EC" id="7.4.2.8" evidence="8"/>
<dbReference type="SMART" id="SM00382">
    <property type="entry name" value="AAA"/>
    <property type="match status" value="1"/>
</dbReference>
<name>A0ABT5U3J4_9GAMM</name>
<dbReference type="Proteomes" id="UP001528823">
    <property type="component" value="Unassembled WGS sequence"/>
</dbReference>
<evidence type="ECO:0000313" key="12">
    <source>
        <dbReference type="Proteomes" id="UP001528823"/>
    </source>
</evidence>
<dbReference type="SUPFAM" id="SSF52540">
    <property type="entry name" value="P-loop containing nucleoside triphosphate hydrolases"/>
    <property type="match status" value="1"/>
</dbReference>
<dbReference type="PROSITE" id="PS00152">
    <property type="entry name" value="ATPASE_ALPHA_BETA"/>
    <property type="match status" value="1"/>
</dbReference>
<evidence type="ECO:0000256" key="6">
    <source>
        <dbReference type="ARBA" id="ARBA00022927"/>
    </source>
</evidence>
<dbReference type="Gene3D" id="3.40.50.12240">
    <property type="match status" value="1"/>
</dbReference>
<comment type="caution">
    <text evidence="11">The sequence shown here is derived from an EMBL/GenBank/DDBJ whole genome shotgun (WGS) entry which is preliminary data.</text>
</comment>
<evidence type="ECO:0000256" key="2">
    <source>
        <dbReference type="ARBA" id="ARBA00022448"/>
    </source>
</evidence>
<evidence type="ECO:0000313" key="11">
    <source>
        <dbReference type="EMBL" id="MDE1460945.1"/>
    </source>
</evidence>
<keyword evidence="6" id="KW-0653">Protein transport</keyword>
<protein>
    <recommendedName>
        <fullName evidence="8">protein-secreting ATPase</fullName>
        <ecNumber evidence="8">7.4.2.8</ecNumber>
    </recommendedName>
</protein>
<evidence type="ECO:0000256" key="9">
    <source>
        <dbReference type="ARBA" id="ARBA00034006"/>
    </source>
</evidence>
<evidence type="ECO:0000256" key="4">
    <source>
        <dbReference type="ARBA" id="ARBA00022741"/>
    </source>
</evidence>
<gene>
    <name evidence="11" type="ORF">ORQ98_03070</name>
</gene>
<keyword evidence="12" id="KW-1185">Reference proteome</keyword>
<proteinExistence type="predicted"/>
<dbReference type="InterPro" id="IPR027417">
    <property type="entry name" value="P-loop_NTPase"/>
</dbReference>
<dbReference type="InterPro" id="IPR050053">
    <property type="entry name" value="ATPase_alpha/beta_chains"/>
</dbReference>
<dbReference type="NCBIfam" id="TIGR01026">
    <property type="entry name" value="fliI_yscN"/>
    <property type="match status" value="1"/>
</dbReference>
<dbReference type="InterPro" id="IPR040627">
    <property type="entry name" value="T3SS_ATPase_C"/>
</dbReference>
<evidence type="ECO:0000256" key="3">
    <source>
        <dbReference type="ARBA" id="ARBA00022490"/>
    </source>
</evidence>
<comment type="catalytic activity">
    <reaction evidence="9">
        <text>ATP + H2O + cellular proteinSide 1 = ADP + phosphate + cellular proteinSide 2.</text>
        <dbReference type="EC" id="7.4.2.8"/>
    </reaction>
</comment>
<keyword evidence="5" id="KW-0067">ATP-binding</keyword>
<comment type="subcellular location">
    <subcellularLocation>
        <location evidence="1">Cytoplasm</location>
    </subcellularLocation>
</comment>
<evidence type="ECO:0000259" key="10">
    <source>
        <dbReference type="SMART" id="SM00382"/>
    </source>
</evidence>
<dbReference type="CDD" id="cd01136">
    <property type="entry name" value="ATPase_flagellum-secretory_path_III"/>
    <property type="match status" value="1"/>
</dbReference>
<keyword evidence="3" id="KW-0963">Cytoplasm</keyword>
<evidence type="ECO:0000256" key="8">
    <source>
        <dbReference type="ARBA" id="ARBA00024382"/>
    </source>
</evidence>
<dbReference type="Pfam" id="PF00006">
    <property type="entry name" value="ATP-synt_ab"/>
    <property type="match status" value="1"/>
</dbReference>
<keyword evidence="7" id="KW-1278">Translocase</keyword>
<organism evidence="11 12">
    <name type="scientific">Spartinivicinus poritis</name>
    <dbReference type="NCBI Taxonomy" id="2994640"/>
    <lineage>
        <taxon>Bacteria</taxon>
        <taxon>Pseudomonadati</taxon>
        <taxon>Pseudomonadota</taxon>
        <taxon>Gammaproteobacteria</taxon>
        <taxon>Oceanospirillales</taxon>
        <taxon>Zooshikellaceae</taxon>
        <taxon>Spartinivicinus</taxon>
    </lineage>
</organism>
<dbReference type="InterPro" id="IPR003593">
    <property type="entry name" value="AAA+_ATPase"/>
</dbReference>
<keyword evidence="4" id="KW-0547">Nucleotide-binding</keyword>
<accession>A0ABT5U3J4</accession>
<dbReference type="Pfam" id="PF18269">
    <property type="entry name" value="T3SS_ATPase_C"/>
    <property type="match status" value="1"/>
</dbReference>
<dbReference type="InterPro" id="IPR005714">
    <property type="entry name" value="ATPase_T3SS_FliI/YscN"/>
</dbReference>
<dbReference type="RefSeq" id="WP_274687316.1">
    <property type="nucleotide sequence ID" value="NZ_JAPMOU010000003.1"/>
</dbReference>
<keyword evidence="2" id="KW-0813">Transport</keyword>
<dbReference type="PANTHER" id="PTHR15184:SF9">
    <property type="entry name" value="SPI-1 TYPE 3 SECRETION SYSTEM ATPASE"/>
    <property type="match status" value="1"/>
</dbReference>
<sequence>MLENYFLQVLTELDRLTPYSQAGAVTKVSQTTIETGLVDLKLGELCKIIDHFNQNVFFAEVISVEQNKSVLAPTDHISQLSLSAQVVKLEQGLTLQVSSALFGKVVNYRGEALNCIHLQHQQPVMVNIEAKPPSPWDRQEIDETFETGIRAIDGLNTCGVGQRLGIFAAAGVGKSTLLAMMIAHAKVDLVIIALIGERGREVKEFVRLVKETGRINRTIIVCATSDKTPLEQVKAANSATRLAEHYRDQGLKVLLLFDSLTRYARAQRMLGLMAGEPPARGGYPPSVFLRMAQLVERPGKTNKGSITAFYTVLMEGDNPDEPVADEARSLLDGHLILSRQLAEKGHYPAIDVLKSKSRLMVQLVNQQQINLANTITSQLSLVKENQFIIRVGEYTAGNDLKLDQALANQEAINQFLQQGLSDKNDIEETMQWLTRLGQQ</sequence>
<dbReference type="InterPro" id="IPR000194">
    <property type="entry name" value="ATPase_F1/V1/A1_a/bsu_nucl-bd"/>
</dbReference>
<reference evidence="11 12" key="1">
    <citation type="submission" date="2022-11" db="EMBL/GenBank/DDBJ databases">
        <title>Spartinivicinus poritis sp. nov., isolated from scleractinian coral Porites lutea.</title>
        <authorList>
            <person name="Zhang G."/>
            <person name="Cai L."/>
            <person name="Wei Q."/>
        </authorList>
    </citation>
    <scope>NUCLEOTIDE SEQUENCE [LARGE SCALE GENOMIC DNA]</scope>
    <source>
        <strain evidence="11 12">A2-2</strain>
    </source>
</reference>
<evidence type="ECO:0000256" key="1">
    <source>
        <dbReference type="ARBA" id="ARBA00004496"/>
    </source>
</evidence>
<dbReference type="EMBL" id="JAPMOU010000003">
    <property type="protein sequence ID" value="MDE1460945.1"/>
    <property type="molecule type" value="Genomic_DNA"/>
</dbReference>
<feature type="domain" description="AAA+ ATPase" evidence="10">
    <location>
        <begin position="160"/>
        <end position="341"/>
    </location>
</feature>
<evidence type="ECO:0000256" key="7">
    <source>
        <dbReference type="ARBA" id="ARBA00022967"/>
    </source>
</evidence>
<dbReference type="PANTHER" id="PTHR15184">
    <property type="entry name" value="ATP SYNTHASE"/>
    <property type="match status" value="1"/>
</dbReference>